<organism evidence="2 3">
    <name type="scientific">Artemisia annua</name>
    <name type="common">Sweet wormwood</name>
    <dbReference type="NCBI Taxonomy" id="35608"/>
    <lineage>
        <taxon>Eukaryota</taxon>
        <taxon>Viridiplantae</taxon>
        <taxon>Streptophyta</taxon>
        <taxon>Embryophyta</taxon>
        <taxon>Tracheophyta</taxon>
        <taxon>Spermatophyta</taxon>
        <taxon>Magnoliopsida</taxon>
        <taxon>eudicotyledons</taxon>
        <taxon>Gunneridae</taxon>
        <taxon>Pentapetalae</taxon>
        <taxon>asterids</taxon>
        <taxon>campanulids</taxon>
        <taxon>Asterales</taxon>
        <taxon>Asteraceae</taxon>
        <taxon>Asteroideae</taxon>
        <taxon>Anthemideae</taxon>
        <taxon>Artemisiinae</taxon>
        <taxon>Artemisia</taxon>
    </lineage>
</organism>
<evidence type="ECO:0000313" key="2">
    <source>
        <dbReference type="EMBL" id="PWA56818.1"/>
    </source>
</evidence>
<name>A0A2U1M6E1_ARTAN</name>
<keyword evidence="1" id="KW-0472">Membrane</keyword>
<sequence length="352" mass="40413">MKIVEMGGAQKIVDMLSDAKDDAPRKEALNVIILLARVDEAVGELHSTGVVSAIMATPESMEDAEIEKHKRKLLKRFRYMNYEAIQHVHCKFLLNGCITPVNQEKLFVLGFEVRLIRVSRRQLMAVQRNEETDKVNTGCITPVNQEKLFVLGFEVYRFLNEETDNKTTLVKTGCIKLLKMVAPNITSYLLLFYIQLFVMGHLFDLHLSFQYVSRQLRAEWVPKILAKTCAKAIIDSTKRADTYLTAPSWMMTGNDFLITRKSWVVRTWPPNKKRYNQAKEWNHGVLINLCRCIIGLLHICLAASYFLKVSLKQHGGTFGGWCLQANIDVQDTQVFGQRLQLNAAYRKWERVA</sequence>
<comment type="caution">
    <text evidence="2">The sequence shown here is derived from an EMBL/GenBank/DDBJ whole genome shotgun (WGS) entry which is preliminary data.</text>
</comment>
<gene>
    <name evidence="2" type="ORF">CTI12_AA410930</name>
</gene>
<accession>A0A2U1M6E1</accession>
<dbReference type="STRING" id="35608.A0A2U1M6E1"/>
<dbReference type="PANTHER" id="PTHR47673">
    <property type="entry name" value="ARM REPEAT SUPERFAMILY PROTEIN"/>
    <property type="match status" value="1"/>
</dbReference>
<dbReference type="Gene3D" id="1.25.10.10">
    <property type="entry name" value="Leucine-rich Repeat Variant"/>
    <property type="match status" value="1"/>
</dbReference>
<keyword evidence="1" id="KW-0812">Transmembrane</keyword>
<dbReference type="Proteomes" id="UP000245207">
    <property type="component" value="Unassembled WGS sequence"/>
</dbReference>
<evidence type="ECO:0000313" key="3">
    <source>
        <dbReference type="Proteomes" id="UP000245207"/>
    </source>
</evidence>
<feature type="transmembrane region" description="Helical" evidence="1">
    <location>
        <begin position="185"/>
        <end position="203"/>
    </location>
</feature>
<keyword evidence="3" id="KW-1185">Reference proteome</keyword>
<feature type="transmembrane region" description="Helical" evidence="1">
    <location>
        <begin position="285"/>
        <end position="307"/>
    </location>
</feature>
<keyword evidence="1" id="KW-1133">Transmembrane helix</keyword>
<evidence type="ECO:0000256" key="1">
    <source>
        <dbReference type="SAM" id="Phobius"/>
    </source>
</evidence>
<dbReference type="AlphaFoldDB" id="A0A2U1M6E1"/>
<reference evidence="2 3" key="1">
    <citation type="journal article" date="2018" name="Mol. Plant">
        <title>The genome of Artemisia annua provides insight into the evolution of Asteraceae family and artemisinin biosynthesis.</title>
        <authorList>
            <person name="Shen Q."/>
            <person name="Zhang L."/>
            <person name="Liao Z."/>
            <person name="Wang S."/>
            <person name="Yan T."/>
            <person name="Shi P."/>
            <person name="Liu M."/>
            <person name="Fu X."/>
            <person name="Pan Q."/>
            <person name="Wang Y."/>
            <person name="Lv Z."/>
            <person name="Lu X."/>
            <person name="Zhang F."/>
            <person name="Jiang W."/>
            <person name="Ma Y."/>
            <person name="Chen M."/>
            <person name="Hao X."/>
            <person name="Li L."/>
            <person name="Tang Y."/>
            <person name="Lv G."/>
            <person name="Zhou Y."/>
            <person name="Sun X."/>
            <person name="Brodelius P.E."/>
            <person name="Rose J.K.C."/>
            <person name="Tang K."/>
        </authorList>
    </citation>
    <scope>NUCLEOTIDE SEQUENCE [LARGE SCALE GENOMIC DNA]</scope>
    <source>
        <strain evidence="3">cv. Huhao1</strain>
        <tissue evidence="2">Leaf</tissue>
    </source>
</reference>
<dbReference type="EMBL" id="PKPP01006344">
    <property type="protein sequence ID" value="PWA56818.1"/>
    <property type="molecule type" value="Genomic_DNA"/>
</dbReference>
<proteinExistence type="predicted"/>
<dbReference type="OrthoDB" id="2017266at2759"/>
<dbReference type="InterPro" id="IPR011989">
    <property type="entry name" value="ARM-like"/>
</dbReference>
<dbReference type="PANTHER" id="PTHR47673:SF1">
    <property type="entry name" value="ARM REPEAT SUPERFAMILY PROTEIN"/>
    <property type="match status" value="1"/>
</dbReference>
<protein>
    <submittedName>
        <fullName evidence="2">ARM repeat superfamily protein</fullName>
    </submittedName>
</protein>